<proteinExistence type="predicted"/>
<dbReference type="InterPro" id="IPR010598">
    <property type="entry name" value="C5-epim_C"/>
</dbReference>
<dbReference type="GO" id="GO:0047464">
    <property type="term" value="F:heparosan-N-sulfate-glucuronate 5-epimerase activity"/>
    <property type="evidence" value="ECO:0007669"/>
    <property type="project" value="UniProtKB-EC"/>
</dbReference>
<dbReference type="OrthoDB" id="5914444at2759"/>
<protein>
    <recommendedName>
        <fullName evidence="2">D-glucuronyl C5-epimerase C-terminal domain-containing protein</fullName>
    </recommendedName>
</protein>
<gene>
    <name evidence="3" type="ORF">WR25_07819</name>
</gene>
<keyword evidence="1" id="KW-0812">Transmembrane</keyword>
<dbReference type="Pfam" id="PF06662">
    <property type="entry name" value="C5-epim_C"/>
    <property type="match status" value="1"/>
</dbReference>
<comment type="caution">
    <text evidence="3">The sequence shown here is derived from an EMBL/GenBank/DDBJ whole genome shotgun (WGS) entry which is preliminary data.</text>
</comment>
<dbReference type="Proteomes" id="UP000218231">
    <property type="component" value="Unassembled WGS sequence"/>
</dbReference>
<evidence type="ECO:0000313" key="3">
    <source>
        <dbReference type="EMBL" id="PAV84382.1"/>
    </source>
</evidence>
<organism evidence="3 4">
    <name type="scientific">Diploscapter pachys</name>
    <dbReference type="NCBI Taxonomy" id="2018661"/>
    <lineage>
        <taxon>Eukaryota</taxon>
        <taxon>Metazoa</taxon>
        <taxon>Ecdysozoa</taxon>
        <taxon>Nematoda</taxon>
        <taxon>Chromadorea</taxon>
        <taxon>Rhabditida</taxon>
        <taxon>Rhabditina</taxon>
        <taxon>Rhabditomorpha</taxon>
        <taxon>Rhabditoidea</taxon>
        <taxon>Rhabditidae</taxon>
        <taxon>Diploscapter</taxon>
    </lineage>
</organism>
<dbReference type="PANTHER" id="PTHR13174">
    <property type="entry name" value="D-GLUCURONYL C5-EPIMERASE"/>
    <property type="match status" value="1"/>
</dbReference>
<evidence type="ECO:0000313" key="4">
    <source>
        <dbReference type="Proteomes" id="UP000218231"/>
    </source>
</evidence>
<feature type="transmembrane region" description="Helical" evidence="1">
    <location>
        <begin position="12"/>
        <end position="32"/>
    </location>
</feature>
<accession>A0A2A2LDU2</accession>
<sequence length="480" mass="54806">MIRLRSLRNSILCLVILISGLLFINLFFGYSATQTANQPIRADRDEANKKEKECDPQQSALIREEKCNSDWGKEMKCLREDEEVYFPFSFIKKKWDVTGKMAKDGKRFEMFTSYSKVRLPEGSYDSKGVFGHFASYSVESRDRVRCINAKTGIPMSTQWDEIPYYYPIQIAQFGLQHYSRLHSANFSKYEEVRMGTMTKEWKGSAAMADTNERLFWKDEQLGGLVNITSTGDIRIVSVGFRGSCTVKRVIVQSNERHKESFLTAANWMLHNQDTNGGWPVPVERAIADRQLVLPAGWYSAMGQGHAISLLTRAYWTTKNESYLEACAKSLALFEKLSKDGGVKNQLWGIDWCEEYPTNPGSFVLNGFMYSLLGLYDFSRIPSEEVSSVSVREGISKAALLWSKGLDSLLTLLPLYDTGSGSIYDLRHIGLKSAPNLARWDYHAVHIYLLKWLVQITENQYLNEIADRWIGYAHGKRAKHN</sequence>
<keyword evidence="4" id="KW-1185">Reference proteome</keyword>
<dbReference type="STRING" id="2018661.A0A2A2LDU2"/>
<keyword evidence="1" id="KW-0472">Membrane</keyword>
<keyword evidence="1" id="KW-1133">Transmembrane helix</keyword>
<evidence type="ECO:0000256" key="1">
    <source>
        <dbReference type="SAM" id="Phobius"/>
    </source>
</evidence>
<dbReference type="EMBL" id="LIAE01006858">
    <property type="protein sequence ID" value="PAV84382.1"/>
    <property type="molecule type" value="Genomic_DNA"/>
</dbReference>
<dbReference type="GO" id="GO:0015012">
    <property type="term" value="P:heparan sulfate proteoglycan biosynthetic process"/>
    <property type="evidence" value="ECO:0007669"/>
    <property type="project" value="InterPro"/>
</dbReference>
<dbReference type="PANTHER" id="PTHR13174:SF3">
    <property type="entry name" value="D-GLUCURONYL C5-EPIMERASE"/>
    <property type="match status" value="1"/>
</dbReference>
<name>A0A2A2LDU2_9BILA</name>
<dbReference type="GO" id="GO:0030210">
    <property type="term" value="P:heparin proteoglycan biosynthetic process"/>
    <property type="evidence" value="ECO:0007669"/>
    <property type="project" value="UniProtKB-UniPathway"/>
</dbReference>
<dbReference type="AlphaFoldDB" id="A0A2A2LDU2"/>
<dbReference type="InterPro" id="IPR039721">
    <property type="entry name" value="C5-epimerase"/>
</dbReference>
<dbReference type="UniPathway" id="UPA00862"/>
<evidence type="ECO:0000259" key="2">
    <source>
        <dbReference type="Pfam" id="PF06662"/>
    </source>
</evidence>
<feature type="domain" description="D-glucuronyl C5-epimerase C-terminal" evidence="2">
    <location>
        <begin position="272"/>
        <end position="469"/>
    </location>
</feature>
<dbReference type="SUPFAM" id="SSF81853">
    <property type="entry name" value="Family 10 polysaccharide lyase"/>
    <property type="match status" value="1"/>
</dbReference>
<dbReference type="GO" id="GO:0005794">
    <property type="term" value="C:Golgi apparatus"/>
    <property type="evidence" value="ECO:0007669"/>
    <property type="project" value="TreeGrafter"/>
</dbReference>
<reference evidence="3 4" key="1">
    <citation type="journal article" date="2017" name="Curr. Biol.">
        <title>Genome architecture and evolution of a unichromosomal asexual nematode.</title>
        <authorList>
            <person name="Fradin H."/>
            <person name="Zegar C."/>
            <person name="Gutwein M."/>
            <person name="Lucas J."/>
            <person name="Kovtun M."/>
            <person name="Corcoran D."/>
            <person name="Baugh L.R."/>
            <person name="Kiontke K."/>
            <person name="Gunsalus K."/>
            <person name="Fitch D.H."/>
            <person name="Piano F."/>
        </authorList>
    </citation>
    <scope>NUCLEOTIDE SEQUENCE [LARGE SCALE GENOMIC DNA]</scope>
    <source>
        <strain evidence="3">PF1309</strain>
    </source>
</reference>